<protein>
    <submittedName>
        <fullName evidence="1">DUF1848 domain-containing protein</fullName>
    </submittedName>
</protein>
<evidence type="ECO:0000313" key="2">
    <source>
        <dbReference type="Proteomes" id="UP000824264"/>
    </source>
</evidence>
<organism evidence="1 2">
    <name type="scientific">Candidatus Bilophila faecipullorum</name>
    <dbReference type="NCBI Taxonomy" id="2838482"/>
    <lineage>
        <taxon>Bacteria</taxon>
        <taxon>Pseudomonadati</taxon>
        <taxon>Thermodesulfobacteriota</taxon>
        <taxon>Desulfovibrionia</taxon>
        <taxon>Desulfovibrionales</taxon>
        <taxon>Desulfovibrionaceae</taxon>
        <taxon>Bilophila</taxon>
    </lineage>
</organism>
<dbReference type="EMBL" id="DXGI01000208">
    <property type="protein sequence ID" value="HIW78627.1"/>
    <property type="molecule type" value="Genomic_DNA"/>
</dbReference>
<name>A0A9D1U8N4_9BACT</name>
<reference evidence="1" key="1">
    <citation type="journal article" date="2021" name="PeerJ">
        <title>Extensive microbial diversity within the chicken gut microbiome revealed by metagenomics and culture.</title>
        <authorList>
            <person name="Gilroy R."/>
            <person name="Ravi A."/>
            <person name="Getino M."/>
            <person name="Pursley I."/>
            <person name="Horton D.L."/>
            <person name="Alikhan N.F."/>
            <person name="Baker D."/>
            <person name="Gharbi K."/>
            <person name="Hall N."/>
            <person name="Watson M."/>
            <person name="Adriaenssens E.M."/>
            <person name="Foster-Nyarko E."/>
            <person name="Jarju S."/>
            <person name="Secka A."/>
            <person name="Antonio M."/>
            <person name="Oren A."/>
            <person name="Chaudhuri R.R."/>
            <person name="La Ragione R."/>
            <person name="Hildebrand F."/>
            <person name="Pallen M.J."/>
        </authorList>
    </citation>
    <scope>NUCLEOTIDE SEQUENCE</scope>
    <source>
        <strain evidence="1">ChiSxjej5B17-1746</strain>
    </source>
</reference>
<evidence type="ECO:0000313" key="1">
    <source>
        <dbReference type="EMBL" id="HIW78627.1"/>
    </source>
</evidence>
<reference evidence="1" key="2">
    <citation type="submission" date="2021-04" db="EMBL/GenBank/DDBJ databases">
        <authorList>
            <person name="Gilroy R."/>
        </authorList>
    </citation>
    <scope>NUCLEOTIDE SEQUENCE</scope>
    <source>
        <strain evidence="1">ChiSxjej5B17-1746</strain>
    </source>
</reference>
<dbReference type="Pfam" id="PF08902">
    <property type="entry name" value="DUF1848"/>
    <property type="match status" value="1"/>
</dbReference>
<sequence length="308" mass="34126">MIFSASRRTDIPSFYADWLFRRLEEGCVAVRHDARRVTRYVFSRPDVDCLALWTKNPLPLLPRLDDLRQWPCVFQFTLTAYGKEMEPGLPDRAARLDAFRELAAAFGPERMVWRYDPLLLGGPYTVAWHVSRFEDLARRLRGCARTCVISFLDWYPKIRGRLEALGVRETTPAERRTLGAGLAAAARANGFRLCACAEGGELEAFGIRAAGCLSRELVEGAAGRSLELGSSRQRPLCRCVASVDIGAYGTCGNACAYCYANGEDTLAPGRASPLHEADSPLLVGRPSPKDMVTERRCASLASRQLSLF</sequence>
<dbReference type="InterPro" id="IPR014998">
    <property type="entry name" value="DUF1848"/>
</dbReference>
<dbReference type="AlphaFoldDB" id="A0A9D1U8N4"/>
<dbReference type="Proteomes" id="UP000824264">
    <property type="component" value="Unassembled WGS sequence"/>
</dbReference>
<comment type="caution">
    <text evidence="1">The sequence shown here is derived from an EMBL/GenBank/DDBJ whole genome shotgun (WGS) entry which is preliminary data.</text>
</comment>
<accession>A0A9D1U8N4</accession>
<gene>
    <name evidence="1" type="ORF">H9874_05730</name>
</gene>
<proteinExistence type="predicted"/>